<protein>
    <submittedName>
        <fullName evidence="1">Uncharacterized protein</fullName>
    </submittedName>
</protein>
<name>A0A975FDP6_9GAMM</name>
<reference evidence="1" key="1">
    <citation type="submission" date="2021-04" db="EMBL/GenBank/DDBJ databases">
        <title>Genomics, taxonomy and metabolism of representatives of sulfur bacteria of the genus Thiothrix: Thiothrix fructosivorans QT, Thiothrix unzii A1T and three new species, Thiothrix subterranea sp. nov., Thiothrix litoralis sp. nov. and 'Candidatus Thiothrix anitrata' sp. nov.</title>
        <authorList>
            <person name="Ravin N.V."/>
            <person name="Smolyakov D."/>
            <person name="Rudenko T.S."/>
            <person name="Mardanov A.V."/>
            <person name="Beletsky A.V."/>
            <person name="Markov N.D."/>
            <person name="Fomenkov A.I."/>
            <person name="Roberts R.J."/>
            <person name="Karnachuk O.V."/>
            <person name="Novikov A."/>
            <person name="Grabovich M.Y."/>
        </authorList>
    </citation>
    <scope>NUCLEOTIDE SEQUENCE</scope>
    <source>
        <strain evidence="1">A1</strain>
        <plasmid evidence="1">pTunz4</plasmid>
    </source>
</reference>
<keyword evidence="3" id="KW-1185">Reference proteome</keyword>
<organism evidence="1 3">
    <name type="scientific">Thiothrix unzii</name>
    <dbReference type="NCBI Taxonomy" id="111769"/>
    <lineage>
        <taxon>Bacteria</taxon>
        <taxon>Pseudomonadati</taxon>
        <taxon>Pseudomonadota</taxon>
        <taxon>Gammaproteobacteria</taxon>
        <taxon>Thiotrichales</taxon>
        <taxon>Thiotrichaceae</taxon>
        <taxon>Thiothrix</taxon>
    </lineage>
</organism>
<dbReference type="KEGG" id="tun:J9260_18520"/>
<gene>
    <name evidence="1" type="ORF">J9260_18455</name>
    <name evidence="2" type="ORF">J9260_18520</name>
</gene>
<dbReference type="Proteomes" id="UP000672009">
    <property type="component" value="Plasmid pTunz4"/>
</dbReference>
<keyword evidence="1" id="KW-0614">Plasmid</keyword>
<dbReference type="RefSeq" id="WP_210220947.1">
    <property type="nucleotide sequence ID" value="NZ_CP072799.1"/>
</dbReference>
<proteinExistence type="predicted"/>
<evidence type="ECO:0000313" key="3">
    <source>
        <dbReference type="Proteomes" id="UP000672009"/>
    </source>
</evidence>
<dbReference type="KEGG" id="tun:J9260_18455"/>
<dbReference type="AlphaFoldDB" id="A0A975FDP6"/>
<geneLocation type="plasmid" evidence="1 3">
    <name>pTunz4</name>
</geneLocation>
<sequence length="223" mass="26085">MTIPPVEGFIRMGSLHYLYAETAEKGYSEFLETLSNISEFGEVEYDEKLEELKYLRNVAGLQAIVFSAMSFETAIYDFASIHLGDDYVRDHLDRLDVLSKWLVVLRFVTGTELPKNEAPYAALKSLIFQRNRLVHSKSEPFDFEDQKRQFDKFMKREKELEKNVHNSFRALVLMSLYLEKVLDGHHNPLPSYNKQNAPMRRYYNELKSVIYECRNLVAKIGHS</sequence>
<evidence type="ECO:0000313" key="1">
    <source>
        <dbReference type="EMBL" id="QTR55500.1"/>
    </source>
</evidence>
<dbReference type="EMBL" id="CP072799">
    <property type="protein sequence ID" value="QTR55500.1"/>
    <property type="molecule type" value="Genomic_DNA"/>
</dbReference>
<evidence type="ECO:0000313" key="2">
    <source>
        <dbReference type="EMBL" id="QTR55511.1"/>
    </source>
</evidence>
<accession>A0A975FDP6</accession>
<dbReference type="EMBL" id="CP072799">
    <property type="protein sequence ID" value="QTR55511.1"/>
    <property type="molecule type" value="Genomic_DNA"/>
</dbReference>